<evidence type="ECO:0000256" key="3">
    <source>
        <dbReference type="ARBA" id="ARBA00022747"/>
    </source>
</evidence>
<dbReference type="GO" id="GO:0008170">
    <property type="term" value="F:N-methyltransferase activity"/>
    <property type="evidence" value="ECO:0007669"/>
    <property type="project" value="InterPro"/>
</dbReference>
<dbReference type="InterPro" id="IPR001091">
    <property type="entry name" value="RM_Methyltransferase"/>
</dbReference>
<evidence type="ECO:0000256" key="4">
    <source>
        <dbReference type="SAM" id="MobiDB-lite"/>
    </source>
</evidence>
<comment type="caution">
    <text evidence="6">The sequence shown here is derived from an EMBL/GenBank/DDBJ whole genome shotgun (WGS) entry which is preliminary data.</text>
</comment>
<feature type="region of interest" description="Disordered" evidence="4">
    <location>
        <begin position="17"/>
        <end position="38"/>
    </location>
</feature>
<keyword evidence="2 6" id="KW-0808">Transferase</keyword>
<dbReference type="Gene3D" id="3.40.50.150">
    <property type="entry name" value="Vaccinia Virus protein VP39"/>
    <property type="match status" value="2"/>
</dbReference>
<evidence type="ECO:0000256" key="2">
    <source>
        <dbReference type="ARBA" id="ARBA00022679"/>
    </source>
</evidence>
<reference evidence="6 7" key="1">
    <citation type="submission" date="2020-07" db="EMBL/GenBank/DDBJ databases">
        <authorList>
            <person name="Feng H."/>
        </authorList>
    </citation>
    <scope>NUCLEOTIDE SEQUENCE [LARGE SCALE GENOMIC DNA]</scope>
    <source>
        <strain evidence="7">s-11</strain>
    </source>
</reference>
<sequence>MTLYTRYTRLTRRCRSSRRSSGLFTGSKSERKRNGGDRMRKNVILHGDCLEKLREISDNSIDAVVTDPPITPPGGIVLDPFAGSGSTIVAAKREGFDYLGIEREAEYVEIARARVDEDSEKIDKEDE</sequence>
<accession>A0A7W1X8I8</accession>
<evidence type="ECO:0000259" key="5">
    <source>
        <dbReference type="Pfam" id="PF01555"/>
    </source>
</evidence>
<evidence type="ECO:0000313" key="7">
    <source>
        <dbReference type="Proteomes" id="UP000530514"/>
    </source>
</evidence>
<proteinExistence type="predicted"/>
<dbReference type="InterPro" id="IPR029063">
    <property type="entry name" value="SAM-dependent_MTases_sf"/>
</dbReference>
<organism evidence="6 7">
    <name type="scientific">Thermoactinomyces daqus</name>
    <dbReference type="NCBI Taxonomy" id="1329516"/>
    <lineage>
        <taxon>Bacteria</taxon>
        <taxon>Bacillati</taxon>
        <taxon>Bacillota</taxon>
        <taxon>Bacilli</taxon>
        <taxon>Bacillales</taxon>
        <taxon>Thermoactinomycetaceae</taxon>
        <taxon>Thermoactinomyces</taxon>
    </lineage>
</organism>
<evidence type="ECO:0000256" key="1">
    <source>
        <dbReference type="ARBA" id="ARBA00022603"/>
    </source>
</evidence>
<name>A0A7W1X8I8_9BACL</name>
<dbReference type="SUPFAM" id="SSF53335">
    <property type="entry name" value="S-adenosyl-L-methionine-dependent methyltransferases"/>
    <property type="match status" value="1"/>
</dbReference>
<dbReference type="AlphaFoldDB" id="A0A7W1X8I8"/>
<keyword evidence="1 6" id="KW-0489">Methyltransferase</keyword>
<evidence type="ECO:0000313" key="6">
    <source>
        <dbReference type="EMBL" id="MBA4542046.1"/>
    </source>
</evidence>
<keyword evidence="3" id="KW-0680">Restriction system</keyword>
<dbReference type="Proteomes" id="UP000530514">
    <property type="component" value="Unassembled WGS sequence"/>
</dbReference>
<protein>
    <submittedName>
        <fullName evidence="6">Site-specific DNA-methyltransferase</fullName>
    </submittedName>
</protein>
<dbReference type="EMBL" id="JACEIP010000004">
    <property type="protein sequence ID" value="MBA4542046.1"/>
    <property type="molecule type" value="Genomic_DNA"/>
</dbReference>
<feature type="compositionally biased region" description="Basic and acidic residues" evidence="4">
    <location>
        <begin position="28"/>
        <end position="38"/>
    </location>
</feature>
<dbReference type="InterPro" id="IPR002941">
    <property type="entry name" value="DNA_methylase_N4/N6"/>
</dbReference>
<dbReference type="OrthoDB" id="9800801at2"/>
<keyword evidence="7" id="KW-1185">Reference proteome</keyword>
<dbReference type="GO" id="GO:0009307">
    <property type="term" value="P:DNA restriction-modification system"/>
    <property type="evidence" value="ECO:0007669"/>
    <property type="project" value="UniProtKB-KW"/>
</dbReference>
<gene>
    <name evidence="6" type="ORF">H1164_03905</name>
</gene>
<feature type="domain" description="DNA methylase N-4/N-6" evidence="5">
    <location>
        <begin position="71"/>
        <end position="111"/>
    </location>
</feature>
<dbReference type="PRINTS" id="PR00508">
    <property type="entry name" value="S21N4MTFRASE"/>
</dbReference>
<dbReference type="GO" id="GO:0032259">
    <property type="term" value="P:methylation"/>
    <property type="evidence" value="ECO:0007669"/>
    <property type="project" value="UniProtKB-KW"/>
</dbReference>
<dbReference type="Pfam" id="PF01555">
    <property type="entry name" value="N6_N4_Mtase"/>
    <property type="match status" value="1"/>
</dbReference>
<dbReference type="GO" id="GO:0003677">
    <property type="term" value="F:DNA binding"/>
    <property type="evidence" value="ECO:0007669"/>
    <property type="project" value="InterPro"/>
</dbReference>